<evidence type="ECO:0000313" key="4">
    <source>
        <dbReference type="Proteomes" id="UP000321353"/>
    </source>
</evidence>
<name>A0A5B9M6C4_9BACT</name>
<dbReference type="KEGG" id="smam:Mal15_06500"/>
<dbReference type="InterPro" id="IPR002372">
    <property type="entry name" value="PQQ_rpt_dom"/>
</dbReference>
<dbReference type="InterPro" id="IPR018391">
    <property type="entry name" value="PQQ_b-propeller_rpt"/>
</dbReference>
<dbReference type="Proteomes" id="UP000321353">
    <property type="component" value="Chromosome"/>
</dbReference>
<reference evidence="3 4" key="1">
    <citation type="submission" date="2019-02" db="EMBL/GenBank/DDBJ databases">
        <title>Planctomycetal bacteria perform biofilm scaping via a novel small molecule.</title>
        <authorList>
            <person name="Jeske O."/>
            <person name="Boedeker C."/>
            <person name="Wiegand S."/>
            <person name="Breitling P."/>
            <person name="Kallscheuer N."/>
            <person name="Jogler M."/>
            <person name="Rohde M."/>
            <person name="Petersen J."/>
            <person name="Medema M.H."/>
            <person name="Surup F."/>
            <person name="Jogler C."/>
        </authorList>
    </citation>
    <scope>NUCLEOTIDE SEQUENCE [LARGE SCALE GENOMIC DNA]</scope>
    <source>
        <strain evidence="3 4">Mal15</strain>
    </source>
</reference>
<dbReference type="EMBL" id="CP036264">
    <property type="protein sequence ID" value="QEF96622.1"/>
    <property type="molecule type" value="Genomic_DNA"/>
</dbReference>
<dbReference type="InterPro" id="IPR011047">
    <property type="entry name" value="Quinoprotein_ADH-like_sf"/>
</dbReference>
<gene>
    <name evidence="3" type="ORF">Mal15_06500</name>
</gene>
<dbReference type="InterPro" id="IPR015943">
    <property type="entry name" value="WD40/YVTN_repeat-like_dom_sf"/>
</dbReference>
<dbReference type="Pfam" id="PF13360">
    <property type="entry name" value="PQQ_2"/>
    <property type="match status" value="1"/>
</dbReference>
<dbReference type="Gene3D" id="2.130.10.10">
    <property type="entry name" value="YVTN repeat-like/Quinoprotein amine dehydrogenase"/>
    <property type="match status" value="1"/>
</dbReference>
<evidence type="ECO:0000259" key="2">
    <source>
        <dbReference type="Pfam" id="PF13360"/>
    </source>
</evidence>
<feature type="chain" id="PRO_5023126116" evidence="1">
    <location>
        <begin position="24"/>
        <end position="414"/>
    </location>
</feature>
<dbReference type="SMART" id="SM00564">
    <property type="entry name" value="PQQ"/>
    <property type="match status" value="4"/>
</dbReference>
<organism evidence="3 4">
    <name type="scientific">Stieleria maiorica</name>
    <dbReference type="NCBI Taxonomy" id="2795974"/>
    <lineage>
        <taxon>Bacteria</taxon>
        <taxon>Pseudomonadati</taxon>
        <taxon>Planctomycetota</taxon>
        <taxon>Planctomycetia</taxon>
        <taxon>Pirellulales</taxon>
        <taxon>Pirellulaceae</taxon>
        <taxon>Stieleria</taxon>
    </lineage>
</organism>
<feature type="signal peptide" evidence="1">
    <location>
        <begin position="1"/>
        <end position="23"/>
    </location>
</feature>
<keyword evidence="4" id="KW-1185">Reference proteome</keyword>
<protein>
    <submittedName>
        <fullName evidence="3">Outer membrane biogenesis protein BamB</fullName>
    </submittedName>
</protein>
<evidence type="ECO:0000256" key="1">
    <source>
        <dbReference type="SAM" id="SignalP"/>
    </source>
</evidence>
<dbReference type="AlphaFoldDB" id="A0A5B9M6C4"/>
<dbReference type="PANTHER" id="PTHR34512">
    <property type="entry name" value="CELL SURFACE PROTEIN"/>
    <property type="match status" value="1"/>
</dbReference>
<dbReference type="PANTHER" id="PTHR34512:SF30">
    <property type="entry name" value="OUTER MEMBRANE PROTEIN ASSEMBLY FACTOR BAMB"/>
    <property type="match status" value="1"/>
</dbReference>
<keyword evidence="1" id="KW-0732">Signal</keyword>
<dbReference type="SUPFAM" id="SSF50998">
    <property type="entry name" value="Quinoprotein alcohol dehydrogenase-like"/>
    <property type="match status" value="1"/>
</dbReference>
<sequence precursor="true">MRIINRLAGLPVLLTLVYTFAPADDWPQWRGPERDGKSSESGLLDSWPAAGPKLLWQTDDLGDGYSTPSAAGGIAYVISNKSLAAEEVVALSLSDGSKLWATKIGPVGKNQGPQYPGTRSTPTIDGDKLYALGSDGDLACLDAKSGSIKWSKNLRSDFGGKPGKWAYAESPLIDGDALICSPGGSEATVVALNKSDGKPIWKAPLAQADDAGCSSPVVATIAGTKQYVLFLSKGVVGLKAETGELLWRYTGTSDKDANVQTPVVSGNLVYTGAGRVGGGLVRVSAGESEPEEVYFERTMPSGMGGNILVDGLLFGTSGPTQICIDFETGDIKWQDRGIGAASLCYADGKIFSHGENNDVAVIEATGEGYKELTRFTPPGAPTEVKGKAWTYPIIVDGKLVIRHGGTIWCYDISG</sequence>
<dbReference type="RefSeq" id="WP_167546614.1">
    <property type="nucleotide sequence ID" value="NZ_CP036264.1"/>
</dbReference>
<proteinExistence type="predicted"/>
<accession>A0A5B9M6C4</accession>
<feature type="domain" description="Pyrrolo-quinoline quinone repeat" evidence="2">
    <location>
        <begin position="86"/>
        <end position="334"/>
    </location>
</feature>
<evidence type="ECO:0000313" key="3">
    <source>
        <dbReference type="EMBL" id="QEF96622.1"/>
    </source>
</evidence>